<proteinExistence type="predicted"/>
<dbReference type="EMBL" id="JACRSY010000003">
    <property type="protein sequence ID" value="MBC8578358.1"/>
    <property type="molecule type" value="Genomic_DNA"/>
</dbReference>
<name>A0A926EHT8_9FIRM</name>
<reference evidence="1" key="1">
    <citation type="submission" date="2020-08" db="EMBL/GenBank/DDBJ databases">
        <title>Genome public.</title>
        <authorList>
            <person name="Liu C."/>
            <person name="Sun Q."/>
        </authorList>
    </citation>
    <scope>NUCLEOTIDE SEQUENCE</scope>
    <source>
        <strain evidence="1">NSJ-12</strain>
    </source>
</reference>
<sequence>MNAIVNRRLVGFRNYYGLKHAGKQLNKIDWYVLEKFTVWNSEGWNGRETYI</sequence>
<accession>A0A926EHT8</accession>
<keyword evidence="2" id="KW-1185">Reference proteome</keyword>
<dbReference type="AlphaFoldDB" id="A0A926EHT8"/>
<organism evidence="1 2">
    <name type="scientific">Zhenhengia yiwuensis</name>
    <dbReference type="NCBI Taxonomy" id="2763666"/>
    <lineage>
        <taxon>Bacteria</taxon>
        <taxon>Bacillati</taxon>
        <taxon>Bacillota</taxon>
        <taxon>Clostridia</taxon>
        <taxon>Lachnospirales</taxon>
        <taxon>Lachnospiraceae</taxon>
        <taxon>Zhenhengia</taxon>
    </lineage>
</organism>
<protein>
    <submittedName>
        <fullName evidence="1">Uncharacterized protein</fullName>
    </submittedName>
</protein>
<evidence type="ECO:0000313" key="1">
    <source>
        <dbReference type="EMBL" id="MBC8578358.1"/>
    </source>
</evidence>
<dbReference type="Proteomes" id="UP000655830">
    <property type="component" value="Unassembled WGS sequence"/>
</dbReference>
<comment type="caution">
    <text evidence="1">The sequence shown here is derived from an EMBL/GenBank/DDBJ whole genome shotgun (WGS) entry which is preliminary data.</text>
</comment>
<dbReference type="RefSeq" id="WP_177671002.1">
    <property type="nucleotide sequence ID" value="NZ_JACRSY010000003.1"/>
</dbReference>
<evidence type="ECO:0000313" key="2">
    <source>
        <dbReference type="Proteomes" id="UP000655830"/>
    </source>
</evidence>
<gene>
    <name evidence="1" type="ORF">H8718_02215</name>
</gene>